<sequence length="135" mass="15927">MTSIANILHHANIAWRNRWDLYLRDLHAHLRFNQLSNLPLSDFQTPRLLNNPKLPAYQTFQITMHHITMDQIIMYLVDALDQLKAYATTASSTLGWIVFILGFWAWSTSPRLFWNTMRFLCDTLTIMLRRAFIGM</sequence>
<evidence type="ECO:0000256" key="1">
    <source>
        <dbReference type="SAM" id="Phobius"/>
    </source>
</evidence>
<evidence type="ECO:0000313" key="2">
    <source>
        <dbReference type="EMBL" id="QRD07709.1"/>
    </source>
</evidence>
<keyword evidence="1" id="KW-0812">Transmembrane</keyword>
<gene>
    <name evidence="2" type="ORF">JI435_309720</name>
</gene>
<keyword evidence="3" id="KW-1185">Reference proteome</keyword>
<keyword evidence="1" id="KW-1133">Transmembrane helix</keyword>
<dbReference type="Proteomes" id="UP000663193">
    <property type="component" value="Chromosome 23"/>
</dbReference>
<dbReference type="AlphaFoldDB" id="A0A7U2NRG8"/>
<organism evidence="2 3">
    <name type="scientific">Phaeosphaeria nodorum (strain SN15 / ATCC MYA-4574 / FGSC 10173)</name>
    <name type="common">Glume blotch fungus</name>
    <name type="synonym">Parastagonospora nodorum</name>
    <dbReference type="NCBI Taxonomy" id="321614"/>
    <lineage>
        <taxon>Eukaryota</taxon>
        <taxon>Fungi</taxon>
        <taxon>Dikarya</taxon>
        <taxon>Ascomycota</taxon>
        <taxon>Pezizomycotina</taxon>
        <taxon>Dothideomycetes</taxon>
        <taxon>Pleosporomycetidae</taxon>
        <taxon>Pleosporales</taxon>
        <taxon>Pleosporineae</taxon>
        <taxon>Phaeosphaeriaceae</taxon>
        <taxon>Parastagonospora</taxon>
    </lineage>
</organism>
<keyword evidence="1" id="KW-0472">Membrane</keyword>
<dbReference type="VEuPathDB" id="FungiDB:JI435_309720"/>
<protein>
    <submittedName>
        <fullName evidence="2">Uncharacterized protein</fullName>
    </submittedName>
</protein>
<accession>A0A7U2NRG8</accession>
<name>A0A7U2NRG8_PHANO</name>
<dbReference type="EMBL" id="CP069045">
    <property type="protein sequence ID" value="QRD07709.1"/>
    <property type="molecule type" value="Genomic_DNA"/>
</dbReference>
<evidence type="ECO:0000313" key="3">
    <source>
        <dbReference type="Proteomes" id="UP000663193"/>
    </source>
</evidence>
<proteinExistence type="predicted"/>
<feature type="transmembrane region" description="Helical" evidence="1">
    <location>
        <begin position="85"/>
        <end position="106"/>
    </location>
</feature>
<reference evidence="3" key="1">
    <citation type="journal article" date="2021" name="BMC Genomics">
        <title>Chromosome-level genome assembly and manually-curated proteome of model necrotroph Parastagonospora nodorum Sn15 reveals a genome-wide trove of candidate effector homologs, and redundancy of virulence-related functions within an accessory chromosome.</title>
        <authorList>
            <person name="Bertazzoni S."/>
            <person name="Jones D.A.B."/>
            <person name="Phan H.T."/>
            <person name="Tan K.-C."/>
            <person name="Hane J.K."/>
        </authorList>
    </citation>
    <scope>NUCLEOTIDE SEQUENCE [LARGE SCALE GENOMIC DNA]</scope>
    <source>
        <strain evidence="3">SN15 / ATCC MYA-4574 / FGSC 10173)</strain>
    </source>
</reference>